<reference evidence="10 11" key="1">
    <citation type="submission" date="2023-08" db="EMBL/GenBank/DDBJ databases">
        <title>New molecular markers tilS and rpoB for phylogenetic and monitoring studies of the genus Thiothrix biodiversity.</title>
        <authorList>
            <person name="Ravin N.V."/>
            <person name="Smolyakov D."/>
            <person name="Markov N.D."/>
            <person name="Beletsky A.V."/>
            <person name="Mardanov A.V."/>
            <person name="Rudenko T.S."/>
            <person name="Grabovich M.Y."/>
        </authorList>
    </citation>
    <scope>NUCLEOTIDE SEQUENCE</scope>
    <source>
        <strain evidence="10">DNT52</strain>
        <strain evidence="9 11">H33</strain>
        <plasmid evidence="10">pThsubDNT52_1</plasmid>
    </source>
</reference>
<gene>
    <name evidence="9" type="ORF">RCC75_09305</name>
    <name evidence="10" type="ORF">RCG00_00125</name>
</gene>
<evidence type="ECO:0000256" key="3">
    <source>
        <dbReference type="ARBA" id="ARBA00022692"/>
    </source>
</evidence>
<protein>
    <submittedName>
        <fullName evidence="10">Cytochrome c biogenesis CcdA family protein</fullName>
    </submittedName>
</protein>
<dbReference type="Pfam" id="PF02683">
    <property type="entry name" value="DsbD_TM"/>
    <property type="match status" value="1"/>
</dbReference>
<comment type="subcellular location">
    <subcellularLocation>
        <location evidence="1">Membrane</location>
        <topology evidence="1">Multi-pass membrane protein</topology>
    </subcellularLocation>
</comment>
<evidence type="ECO:0000256" key="7">
    <source>
        <dbReference type="SAM" id="Phobius"/>
    </source>
</evidence>
<evidence type="ECO:0000313" key="9">
    <source>
        <dbReference type="EMBL" id="MDQ5768724.1"/>
    </source>
</evidence>
<feature type="domain" description="Cytochrome C biogenesis protein transmembrane" evidence="8">
    <location>
        <begin position="10"/>
        <end position="215"/>
    </location>
</feature>
<dbReference type="InterPro" id="IPR003834">
    <property type="entry name" value="Cyt_c_assmbl_TM_dom"/>
</dbReference>
<geneLocation type="plasmid" evidence="10">
    <name>pThsubDNT52_1</name>
</geneLocation>
<dbReference type="Proteomes" id="UP001223336">
    <property type="component" value="Unassembled WGS sequence"/>
</dbReference>
<feature type="transmembrane region" description="Helical" evidence="7">
    <location>
        <begin position="162"/>
        <end position="181"/>
    </location>
</feature>
<evidence type="ECO:0000256" key="4">
    <source>
        <dbReference type="ARBA" id="ARBA00022748"/>
    </source>
</evidence>
<comment type="similarity">
    <text evidence="2">Belongs to the DsbD family.</text>
</comment>
<proteinExistence type="inferred from homology"/>
<dbReference type="GO" id="GO:0016020">
    <property type="term" value="C:membrane"/>
    <property type="evidence" value="ECO:0007669"/>
    <property type="project" value="UniProtKB-SubCell"/>
</dbReference>
<feature type="transmembrane region" description="Helical" evidence="7">
    <location>
        <begin position="44"/>
        <end position="65"/>
    </location>
</feature>
<keyword evidence="11" id="KW-1185">Reference proteome</keyword>
<feature type="transmembrane region" description="Helical" evidence="7">
    <location>
        <begin position="77"/>
        <end position="95"/>
    </location>
</feature>
<evidence type="ECO:0000313" key="11">
    <source>
        <dbReference type="Proteomes" id="UP001223336"/>
    </source>
</evidence>
<dbReference type="PANTHER" id="PTHR31272:SF9">
    <property type="entry name" value="BLL1027 PROTEIN"/>
    <property type="match status" value="1"/>
</dbReference>
<evidence type="ECO:0000256" key="2">
    <source>
        <dbReference type="ARBA" id="ARBA00006143"/>
    </source>
</evidence>
<feature type="transmembrane region" description="Helical" evidence="7">
    <location>
        <begin position="202"/>
        <end position="219"/>
    </location>
</feature>
<name>A0AA51R2U1_9GAMM</name>
<dbReference type="EMBL" id="JAVFKN010000010">
    <property type="protein sequence ID" value="MDQ5768724.1"/>
    <property type="molecule type" value="Genomic_DNA"/>
</dbReference>
<dbReference type="EMBL" id="CP133216">
    <property type="protein sequence ID" value="WML84875.1"/>
    <property type="molecule type" value="Genomic_DNA"/>
</dbReference>
<organism evidence="10">
    <name type="scientific">Thiothrix subterranea</name>
    <dbReference type="NCBI Taxonomy" id="2735563"/>
    <lineage>
        <taxon>Bacteria</taxon>
        <taxon>Pseudomonadati</taxon>
        <taxon>Pseudomonadota</taxon>
        <taxon>Gammaproteobacteria</taxon>
        <taxon>Thiotrichales</taxon>
        <taxon>Thiotrichaceae</taxon>
        <taxon>Thiothrix</taxon>
    </lineage>
</organism>
<evidence type="ECO:0000256" key="1">
    <source>
        <dbReference type="ARBA" id="ARBA00004141"/>
    </source>
</evidence>
<evidence type="ECO:0000256" key="5">
    <source>
        <dbReference type="ARBA" id="ARBA00022989"/>
    </source>
</evidence>
<dbReference type="PANTHER" id="PTHR31272">
    <property type="entry name" value="CYTOCHROME C-TYPE BIOGENESIS PROTEIN HI_1454-RELATED"/>
    <property type="match status" value="1"/>
</dbReference>
<keyword evidence="5 7" id="KW-1133">Transmembrane helix</keyword>
<dbReference type="AlphaFoldDB" id="A0AA51R2U1"/>
<keyword evidence="4" id="KW-0201">Cytochrome c-type biogenesis</keyword>
<accession>A0AA51R2U1</accession>
<dbReference type="GO" id="GO:0017004">
    <property type="term" value="P:cytochrome complex assembly"/>
    <property type="evidence" value="ECO:0007669"/>
    <property type="project" value="UniProtKB-KW"/>
</dbReference>
<sequence>MDIGLGSYGLAFLAGILSILSPCVLPLVPILVGTAASSHRYGPLALAAGLMVSFTAAGILILSIGSSLGLDQSSLRVAGAVILLVFGFVLLSGSLQAKLAAATSGVSGAGNQLLARVSLDGLAGQFVIGLLLGIVWSPCVGPTLGAAIALASQGQQLAEVTLVMALFSLGAGIPLIVLGTLSREFMLRIRGKLMSAGKHGKQALGILLLVLGAFILLGIDKQLEGWILDHAPAWFTQIGTSL</sequence>
<evidence type="ECO:0000256" key="6">
    <source>
        <dbReference type="ARBA" id="ARBA00023136"/>
    </source>
</evidence>
<feature type="transmembrane region" description="Helical" evidence="7">
    <location>
        <begin position="126"/>
        <end position="150"/>
    </location>
</feature>
<dbReference type="Proteomes" id="UP001229862">
    <property type="component" value="Plasmid pThsubDNT52_1"/>
</dbReference>
<keyword evidence="3 7" id="KW-0812">Transmembrane</keyword>
<dbReference type="InterPro" id="IPR051790">
    <property type="entry name" value="Cytochrome_c-biogenesis_DsbD"/>
</dbReference>
<keyword evidence="6 7" id="KW-0472">Membrane</keyword>
<feature type="transmembrane region" description="Helical" evidence="7">
    <location>
        <begin position="6"/>
        <end position="32"/>
    </location>
</feature>
<keyword evidence="10" id="KW-0614">Plasmid</keyword>
<evidence type="ECO:0000259" key="8">
    <source>
        <dbReference type="Pfam" id="PF02683"/>
    </source>
</evidence>
<evidence type="ECO:0000313" key="10">
    <source>
        <dbReference type="EMBL" id="WML84875.1"/>
    </source>
</evidence>
<dbReference type="RefSeq" id="WP_308134693.1">
    <property type="nucleotide sequence ID" value="NZ_CP133216.1"/>
</dbReference>